<proteinExistence type="predicted"/>
<feature type="transmembrane region" description="Helical" evidence="3">
    <location>
        <begin position="20"/>
        <end position="41"/>
    </location>
</feature>
<reference evidence="5" key="1">
    <citation type="journal article" date="2014" name="Int. J. Syst. Evol. Microbiol.">
        <title>Complete genome sequence of Corynebacterium casei LMG S-19264T (=DSM 44701T), isolated from a smear-ripened cheese.</title>
        <authorList>
            <consortium name="US DOE Joint Genome Institute (JGI-PGF)"/>
            <person name="Walter F."/>
            <person name="Albersmeier A."/>
            <person name="Kalinowski J."/>
            <person name="Ruckert C."/>
        </authorList>
    </citation>
    <scope>NUCLEOTIDE SEQUENCE</scope>
    <source>
        <strain evidence="5">JCM 31311</strain>
    </source>
</reference>
<dbReference type="PANTHER" id="PTHR40278">
    <property type="entry name" value="DNA UTILIZATION PROTEIN HOFN"/>
    <property type="match status" value="1"/>
</dbReference>
<evidence type="ECO:0000313" key="5">
    <source>
        <dbReference type="EMBL" id="GGR25200.1"/>
    </source>
</evidence>
<protein>
    <recommendedName>
        <fullName evidence="4">PilN biogenesis protein dimerization domain-containing protein</fullName>
    </recommendedName>
</protein>
<feature type="region of interest" description="Disordered" evidence="2">
    <location>
        <begin position="174"/>
        <end position="203"/>
    </location>
</feature>
<dbReference type="Proteomes" id="UP000603865">
    <property type="component" value="Unassembled WGS sequence"/>
</dbReference>
<keyword evidence="3" id="KW-1133">Transmembrane helix</keyword>
<feature type="region of interest" description="Disordered" evidence="2">
    <location>
        <begin position="217"/>
        <end position="252"/>
    </location>
</feature>
<feature type="compositionally biased region" description="Low complexity" evidence="2">
    <location>
        <begin position="219"/>
        <end position="236"/>
    </location>
</feature>
<keyword evidence="6" id="KW-1185">Reference proteome</keyword>
<organism evidence="5 6">
    <name type="scientific">Deinococcus ruber</name>
    <dbReference type="NCBI Taxonomy" id="1848197"/>
    <lineage>
        <taxon>Bacteria</taxon>
        <taxon>Thermotogati</taxon>
        <taxon>Deinococcota</taxon>
        <taxon>Deinococci</taxon>
        <taxon>Deinococcales</taxon>
        <taxon>Deinococcaceae</taxon>
        <taxon>Deinococcus</taxon>
    </lineage>
</organism>
<dbReference type="InterPro" id="IPR052534">
    <property type="entry name" value="Extracell_DNA_Util/SecSys_Comp"/>
</dbReference>
<evidence type="ECO:0000256" key="2">
    <source>
        <dbReference type="SAM" id="MobiDB-lite"/>
    </source>
</evidence>
<dbReference type="Pfam" id="PF18222">
    <property type="entry name" value="PilN_bio_d"/>
    <property type="match status" value="1"/>
</dbReference>
<dbReference type="PANTHER" id="PTHR40278:SF1">
    <property type="entry name" value="DNA UTILIZATION PROTEIN HOFN"/>
    <property type="match status" value="1"/>
</dbReference>
<sequence>MVEINLLPAQYRKRTEPNVWRYATLAVPVVAVLGVLAFTVYQNTLLGNIQKDLDAVNGEISALETDKREYDDLNRQKTDLEKTTQVAQSLQATKTYWSSDLARFVNALPSGGDVALSSLTIRAVDPTTQTNLAAAGTYNGKPVTKEFDLAGQAKSSQALVTFLNSFESNPNFGVDFKSAQRAPDATPASGSTPASSTASSGTDGVPYTFNATVGLLGQATPASGTPGSTPGAASPAPGAPAAPAPAGGSNVR</sequence>
<feature type="compositionally biased region" description="Low complexity" evidence="2">
    <location>
        <begin position="182"/>
        <end position="203"/>
    </location>
</feature>
<dbReference type="EMBL" id="BMQL01000035">
    <property type="protein sequence ID" value="GGR25200.1"/>
    <property type="molecule type" value="Genomic_DNA"/>
</dbReference>
<dbReference type="AlphaFoldDB" id="A0A918CIT3"/>
<evidence type="ECO:0000256" key="3">
    <source>
        <dbReference type="SAM" id="Phobius"/>
    </source>
</evidence>
<reference evidence="5" key="2">
    <citation type="submission" date="2020-09" db="EMBL/GenBank/DDBJ databases">
        <authorList>
            <person name="Sun Q."/>
            <person name="Ohkuma M."/>
        </authorList>
    </citation>
    <scope>NUCLEOTIDE SEQUENCE</scope>
    <source>
        <strain evidence="5">JCM 31311</strain>
    </source>
</reference>
<gene>
    <name evidence="5" type="ORF">GCM10008957_41020</name>
</gene>
<accession>A0A918CIT3</accession>
<dbReference type="InterPro" id="IPR040888">
    <property type="entry name" value="PilN_bio_d"/>
</dbReference>
<name>A0A918CIT3_9DEIO</name>
<keyword evidence="3" id="KW-0472">Membrane</keyword>
<feature type="coiled-coil region" evidence="1">
    <location>
        <begin position="46"/>
        <end position="93"/>
    </location>
</feature>
<keyword evidence="3" id="KW-0812">Transmembrane</keyword>
<keyword evidence="1" id="KW-0175">Coiled coil</keyword>
<evidence type="ECO:0000313" key="6">
    <source>
        <dbReference type="Proteomes" id="UP000603865"/>
    </source>
</evidence>
<evidence type="ECO:0000256" key="1">
    <source>
        <dbReference type="SAM" id="Coils"/>
    </source>
</evidence>
<evidence type="ECO:0000259" key="4">
    <source>
        <dbReference type="Pfam" id="PF18222"/>
    </source>
</evidence>
<feature type="domain" description="PilN biogenesis protein dimerization" evidence="4">
    <location>
        <begin position="97"/>
        <end position="216"/>
    </location>
</feature>
<comment type="caution">
    <text evidence="5">The sequence shown here is derived from an EMBL/GenBank/DDBJ whole genome shotgun (WGS) entry which is preliminary data.</text>
</comment>
<dbReference type="RefSeq" id="WP_189092370.1">
    <property type="nucleotide sequence ID" value="NZ_BMQL01000035.1"/>
</dbReference>
<dbReference type="Gene3D" id="3.30.70.2830">
    <property type="match status" value="1"/>
</dbReference>